<dbReference type="HOGENOM" id="CLU_2097508_0_0_1"/>
<organism evidence="1 2">
    <name type="scientific">Vairimorpha apis BRL 01</name>
    <dbReference type="NCBI Taxonomy" id="1037528"/>
    <lineage>
        <taxon>Eukaryota</taxon>
        <taxon>Fungi</taxon>
        <taxon>Fungi incertae sedis</taxon>
        <taxon>Microsporidia</taxon>
        <taxon>Nosematidae</taxon>
        <taxon>Vairimorpha</taxon>
    </lineage>
</organism>
<dbReference type="Proteomes" id="UP000053780">
    <property type="component" value="Unassembled WGS sequence"/>
</dbReference>
<evidence type="ECO:0000313" key="1">
    <source>
        <dbReference type="EMBL" id="EQB62104.1"/>
    </source>
</evidence>
<sequence length="116" mass="13799">MPLFRSKIKKNVLLVNQKNNKLKNNFNTNFNMNFLLFVIYVLSKQNKLIKYNNKYIFMEKILILGDKKQEFNIENNLIKLSNGKYLCTDEKKVVECKNKPSKWDVAVVGNIYKIIY</sequence>
<gene>
    <name evidence="1" type="ORF">NAPIS_ORF00311</name>
</gene>
<dbReference type="VEuPathDB" id="MicrosporidiaDB:NAPIS_ORF00311"/>
<reference evidence="1 2" key="1">
    <citation type="journal article" date="2013" name="BMC Genomics">
        <title>Genome sequencing and comparative genomics of honey bee microsporidia, Nosema apis reveal novel insights into host-parasite interactions.</title>
        <authorList>
            <person name="Chen Yp."/>
            <person name="Pettis J.S."/>
            <person name="Zhao Y."/>
            <person name="Liu X."/>
            <person name="Tallon L.J."/>
            <person name="Sadzewicz L.D."/>
            <person name="Li R."/>
            <person name="Zheng H."/>
            <person name="Huang S."/>
            <person name="Zhang X."/>
            <person name="Hamilton M.C."/>
            <person name="Pernal S.F."/>
            <person name="Melathopoulos A.P."/>
            <person name="Yan X."/>
            <person name="Evans J.D."/>
        </authorList>
    </citation>
    <scope>NUCLEOTIDE SEQUENCE [LARGE SCALE GENOMIC DNA]</scope>
    <source>
        <strain evidence="1 2">BRL 01</strain>
    </source>
</reference>
<protein>
    <submittedName>
        <fullName evidence="1">Uncharacterized protein</fullName>
    </submittedName>
</protein>
<proteinExistence type="predicted"/>
<name>T0LCS5_9MICR</name>
<dbReference type="AlphaFoldDB" id="T0LCS5"/>
<evidence type="ECO:0000313" key="2">
    <source>
        <dbReference type="Proteomes" id="UP000053780"/>
    </source>
</evidence>
<dbReference type="EMBL" id="KE647005">
    <property type="protein sequence ID" value="EQB62104.1"/>
    <property type="molecule type" value="Genomic_DNA"/>
</dbReference>
<keyword evidence="2" id="KW-1185">Reference proteome</keyword>
<accession>T0LCS5</accession>